<dbReference type="CDD" id="cd03784">
    <property type="entry name" value="GT1_Gtf-like"/>
    <property type="match status" value="1"/>
</dbReference>
<dbReference type="AlphaFoldDB" id="A0ABC9FNP2"/>
<dbReference type="FunFam" id="3.40.50.2000:FF:000040">
    <property type="entry name" value="UDP-glycosyltransferase 76C1"/>
    <property type="match status" value="1"/>
</dbReference>
<reference evidence="3 4" key="2">
    <citation type="submission" date="2024-10" db="EMBL/GenBank/DDBJ databases">
        <authorList>
            <person name="Ryan C."/>
        </authorList>
    </citation>
    <scope>NUCLEOTIDE SEQUENCE [LARGE SCALE GENOMIC DNA]</scope>
</reference>
<accession>A0ABC9FNP2</accession>
<dbReference type="PANTHER" id="PTHR11926">
    <property type="entry name" value="GLUCOSYL/GLUCURONOSYL TRANSFERASES"/>
    <property type="match status" value="1"/>
</dbReference>
<dbReference type="Pfam" id="PF00201">
    <property type="entry name" value="UDPGT"/>
    <property type="match status" value="1"/>
</dbReference>
<dbReference type="FunFam" id="3.40.50.2000:FF:000232">
    <property type="entry name" value="UDP-glycosyltransferase 76C1"/>
    <property type="match status" value="1"/>
</dbReference>
<keyword evidence="2" id="KW-0808">Transferase</keyword>
<sequence>MGSIEQTPTAGHRCRRVLFFPLPFQGHINPMFQLAALLHSRGFAVTVFHTHLNAPDASLHPDYDFIPVPDGGAPADTPGTVQVTLERVLAVNRACAAPFRDRLAALLEQQHDSDGVACLVADAHLLTLLDVARELGVPTLVLRTGSAACFRIFTAFPMLCANGYQPAEESPELLEAPVRELPPYRVRDLLSTTAAAHPVMAEAVTRIIKAVAASSGLIFNTFDALEHAELAALRRDLAVPVFDVGPLHLLSPPPPAAAASRTSSLLPPDRGCLEWLDAQAPASVLYVSFGSIATMSASDLVEAAWGIAGSGQPFLWVLRPGLVRGGALPSPPPLPEGFDVATRGRGAVVAWAPQEEVLAHAAVGAFWTHCGWNSTLEAACAGVPMLCRPCFGDQMGNARYVDHVWRVGVELDGGELERGKVAAAIAAVMGDVGETTDTGGMRRRALELRRRAAESVAEGGSSSFNVDRLVDHIMAL</sequence>
<dbReference type="InterPro" id="IPR002213">
    <property type="entry name" value="UDP_glucos_trans"/>
</dbReference>
<dbReference type="Gene3D" id="3.40.50.2000">
    <property type="entry name" value="Glycogen Phosphorylase B"/>
    <property type="match status" value="2"/>
</dbReference>
<evidence type="ECO:0000313" key="4">
    <source>
        <dbReference type="Proteomes" id="UP001497457"/>
    </source>
</evidence>
<protein>
    <submittedName>
        <fullName evidence="3">Uncharacterized protein</fullName>
    </submittedName>
</protein>
<dbReference type="EMBL" id="OZ075117">
    <property type="protein sequence ID" value="CAL5079395.1"/>
    <property type="molecule type" value="Genomic_DNA"/>
</dbReference>
<gene>
    <name evidence="3" type="ORF">URODEC1_LOCUS107595</name>
</gene>
<dbReference type="PANTHER" id="PTHR11926:SF706">
    <property type="entry name" value="UDP-GLYCOSYLTRANSFERASE 76C1"/>
    <property type="match status" value="1"/>
</dbReference>
<dbReference type="SUPFAM" id="SSF53756">
    <property type="entry name" value="UDP-Glycosyltransferase/glycogen phosphorylase"/>
    <property type="match status" value="1"/>
</dbReference>
<dbReference type="GO" id="GO:0035251">
    <property type="term" value="F:UDP-glucosyltransferase activity"/>
    <property type="evidence" value="ECO:0007669"/>
    <property type="project" value="UniProtKB-ARBA"/>
</dbReference>
<dbReference type="Proteomes" id="UP001497457">
    <property type="component" value="Chromosome 7b"/>
</dbReference>
<organism evidence="3 4">
    <name type="scientific">Urochloa decumbens</name>
    <dbReference type="NCBI Taxonomy" id="240449"/>
    <lineage>
        <taxon>Eukaryota</taxon>
        <taxon>Viridiplantae</taxon>
        <taxon>Streptophyta</taxon>
        <taxon>Embryophyta</taxon>
        <taxon>Tracheophyta</taxon>
        <taxon>Spermatophyta</taxon>
        <taxon>Magnoliopsida</taxon>
        <taxon>Liliopsida</taxon>
        <taxon>Poales</taxon>
        <taxon>Poaceae</taxon>
        <taxon>PACMAD clade</taxon>
        <taxon>Panicoideae</taxon>
        <taxon>Panicodae</taxon>
        <taxon>Paniceae</taxon>
        <taxon>Melinidinae</taxon>
        <taxon>Urochloa</taxon>
    </lineage>
</organism>
<proteinExistence type="inferred from homology"/>
<evidence type="ECO:0000313" key="3">
    <source>
        <dbReference type="EMBL" id="CAL5079395.1"/>
    </source>
</evidence>
<reference evidence="4" key="1">
    <citation type="submission" date="2024-06" db="EMBL/GenBank/DDBJ databases">
        <authorList>
            <person name="Ryan C."/>
        </authorList>
    </citation>
    <scope>NUCLEOTIDE SEQUENCE [LARGE SCALE GENOMIC DNA]</scope>
</reference>
<comment type="similarity">
    <text evidence="1">Belongs to the UDP-glycosyltransferase family.</text>
</comment>
<keyword evidence="4" id="KW-1185">Reference proteome</keyword>
<name>A0ABC9FNP2_9POAL</name>
<evidence type="ECO:0000256" key="1">
    <source>
        <dbReference type="ARBA" id="ARBA00009995"/>
    </source>
</evidence>
<evidence type="ECO:0000256" key="2">
    <source>
        <dbReference type="ARBA" id="ARBA00022679"/>
    </source>
</evidence>